<dbReference type="GO" id="GO:0000055">
    <property type="term" value="P:ribosomal large subunit export from nucleus"/>
    <property type="evidence" value="ECO:0007669"/>
    <property type="project" value="TreeGrafter"/>
</dbReference>
<dbReference type="SUPFAM" id="SSF81653">
    <property type="entry name" value="Calcium ATPase, transduction domain A"/>
    <property type="match status" value="1"/>
</dbReference>
<dbReference type="GO" id="GO:0000027">
    <property type="term" value="P:ribosomal large subunit assembly"/>
    <property type="evidence" value="ECO:0007669"/>
    <property type="project" value="TreeGrafter"/>
</dbReference>
<name>A0A2N5THH8_9BASI</name>
<reference evidence="5 6" key="1">
    <citation type="submission" date="2017-11" db="EMBL/GenBank/DDBJ databases">
        <title>De novo assembly and phasing of dikaryotic genomes from two isolates of Puccinia coronata f. sp. avenae, the causal agent of oat crown rust.</title>
        <authorList>
            <person name="Miller M.E."/>
            <person name="Zhang Y."/>
            <person name="Omidvar V."/>
            <person name="Sperschneider J."/>
            <person name="Schwessinger B."/>
            <person name="Raley C."/>
            <person name="Palmer J.M."/>
            <person name="Garnica D."/>
            <person name="Upadhyaya N."/>
            <person name="Rathjen J."/>
            <person name="Taylor J.M."/>
            <person name="Park R.F."/>
            <person name="Dodds P.N."/>
            <person name="Hirsch C.D."/>
            <person name="Kianian S.F."/>
            <person name="Figueroa M."/>
        </authorList>
    </citation>
    <scope>NUCLEOTIDE SEQUENCE [LARGE SCALE GENOMIC DNA]</scope>
    <source>
        <strain evidence="5">12SD80</strain>
    </source>
</reference>
<proteinExistence type="predicted"/>
<organism evidence="5 6">
    <name type="scientific">Puccinia coronata f. sp. avenae</name>
    <dbReference type="NCBI Taxonomy" id="200324"/>
    <lineage>
        <taxon>Eukaryota</taxon>
        <taxon>Fungi</taxon>
        <taxon>Dikarya</taxon>
        <taxon>Basidiomycota</taxon>
        <taxon>Pucciniomycotina</taxon>
        <taxon>Pucciniomycetes</taxon>
        <taxon>Pucciniales</taxon>
        <taxon>Pucciniaceae</taxon>
        <taxon>Puccinia</taxon>
    </lineage>
</organism>
<evidence type="ECO:0000256" key="3">
    <source>
        <dbReference type="SAM" id="MobiDB-lite"/>
    </source>
</evidence>
<feature type="domain" description="P-type ATPase A" evidence="4">
    <location>
        <begin position="243"/>
        <end position="294"/>
    </location>
</feature>
<evidence type="ECO:0000313" key="5">
    <source>
        <dbReference type="EMBL" id="PLW24950.1"/>
    </source>
</evidence>
<dbReference type="InterPro" id="IPR059000">
    <property type="entry name" value="ATPase_P-type_domA"/>
</dbReference>
<dbReference type="Proteomes" id="UP000235392">
    <property type="component" value="Unassembled WGS sequence"/>
</dbReference>
<dbReference type="Gene3D" id="2.70.150.10">
    <property type="entry name" value="Calcium-transporting ATPase, cytoplasmic transduction domain A"/>
    <property type="match status" value="1"/>
</dbReference>
<dbReference type="AlphaFoldDB" id="A0A2N5THH8"/>
<accession>A0A2N5THH8</accession>
<keyword evidence="2" id="KW-0067">ATP-binding</keyword>
<gene>
    <name evidence="5" type="ORF">PCASD_24235</name>
</gene>
<feature type="compositionally biased region" description="Basic and acidic residues" evidence="3">
    <location>
        <begin position="321"/>
        <end position="332"/>
    </location>
</feature>
<feature type="region of interest" description="Disordered" evidence="3">
    <location>
        <begin position="310"/>
        <end position="343"/>
    </location>
</feature>
<dbReference type="PANTHER" id="PTHR48103:SF2">
    <property type="entry name" value="MIDASIN"/>
    <property type="match status" value="1"/>
</dbReference>
<dbReference type="PANTHER" id="PTHR48103">
    <property type="entry name" value="MIDASIN-RELATED"/>
    <property type="match status" value="1"/>
</dbReference>
<dbReference type="EMBL" id="PGCI01000583">
    <property type="protein sequence ID" value="PLW24950.1"/>
    <property type="molecule type" value="Genomic_DNA"/>
</dbReference>
<evidence type="ECO:0000256" key="2">
    <source>
        <dbReference type="ARBA" id="ARBA00022840"/>
    </source>
</evidence>
<sequence>MKKGEWLLVENSNLCSASVLDRLNPLFEGAGRRQLVEKGMTNRGIDTVTPHDDFWIVFAFNPWYGKLSHAMRNRGVDALIHSPTAYPLLSRTLDRYLPSSSPDHTLKLLLDRLLQSDIQSVMLRWAQINRATHFFIGKAPAGSKSIPMSPVCNQASYCSMPTITLVIPPVALEIQRLKDDDERIFGKTKPSHRSRTLIDLLHSRGSWKVRHWIALSDGEDCSPDWQEFVATMALLLILMDSLASEAQACRNGQWSEIDLADLVPGDIVAFKIGDVVPGDCCLYDSVNVSIDQWMVHRKLNSMHLRSLHSLTQPKSRSNKRTFLESKTTDSGKGKGKRRARDDKLSHPLAGAHCVKHLNHQRLIPGVKLAGMIIQVGPLELIVFIALPSHLIGHVPITEISCHFTDRLTEMASKMINLMRGVATPSGQKFSEVIRSDVHLWAMDLLLFCGITLTGAVKSVKDWGYAIDLGISVDPSVNPATSKVLASHITALSLSSTPANLPDTTKRMGQPEGAS</sequence>
<protein>
    <recommendedName>
        <fullName evidence="4">P-type ATPase A domain-containing protein</fullName>
    </recommendedName>
</protein>
<evidence type="ECO:0000256" key="1">
    <source>
        <dbReference type="ARBA" id="ARBA00022741"/>
    </source>
</evidence>
<evidence type="ECO:0000313" key="6">
    <source>
        <dbReference type="Proteomes" id="UP000235392"/>
    </source>
</evidence>
<dbReference type="GO" id="GO:0030687">
    <property type="term" value="C:preribosome, large subunit precursor"/>
    <property type="evidence" value="ECO:0007669"/>
    <property type="project" value="TreeGrafter"/>
</dbReference>
<keyword evidence="1" id="KW-0547">Nucleotide-binding</keyword>
<comment type="caution">
    <text evidence="5">The sequence shown here is derived from an EMBL/GenBank/DDBJ whole genome shotgun (WGS) entry which is preliminary data.</text>
</comment>
<dbReference type="Gene3D" id="1.20.1110.10">
    <property type="entry name" value="Calcium-transporting ATPase, transmembrane domain"/>
    <property type="match status" value="1"/>
</dbReference>
<dbReference type="InterPro" id="IPR008250">
    <property type="entry name" value="ATPase_P-typ_transduc_dom_A_sf"/>
</dbReference>
<evidence type="ECO:0000259" key="4">
    <source>
        <dbReference type="Pfam" id="PF00122"/>
    </source>
</evidence>
<dbReference type="Pfam" id="PF00122">
    <property type="entry name" value="E1-E2_ATPase"/>
    <property type="match status" value="1"/>
</dbReference>
<dbReference type="GO" id="GO:0005634">
    <property type="term" value="C:nucleus"/>
    <property type="evidence" value="ECO:0007669"/>
    <property type="project" value="TreeGrafter"/>
</dbReference>
<dbReference type="GO" id="GO:0005524">
    <property type="term" value="F:ATP binding"/>
    <property type="evidence" value="ECO:0007669"/>
    <property type="project" value="UniProtKB-KW"/>
</dbReference>